<dbReference type="Gene3D" id="3.40.50.720">
    <property type="entry name" value="NAD(P)-binding Rossmann-like Domain"/>
    <property type="match status" value="1"/>
</dbReference>
<accession>A0A918PBX4</accession>
<comment type="caution">
    <text evidence="2">The sequence shown here is derived from an EMBL/GenBank/DDBJ whole genome shotgun (WGS) entry which is preliminary data.</text>
</comment>
<dbReference type="RefSeq" id="WP_229858381.1">
    <property type="nucleotide sequence ID" value="NZ_BMVW01000002.1"/>
</dbReference>
<dbReference type="InterPro" id="IPR036291">
    <property type="entry name" value="NAD(P)-bd_dom_sf"/>
</dbReference>
<dbReference type="SUPFAM" id="SSF51735">
    <property type="entry name" value="NAD(P)-binding Rossmann-fold domains"/>
    <property type="match status" value="1"/>
</dbReference>
<reference evidence="2" key="2">
    <citation type="submission" date="2020-09" db="EMBL/GenBank/DDBJ databases">
        <authorList>
            <person name="Sun Q."/>
            <person name="Ohkuma M."/>
        </authorList>
    </citation>
    <scope>NUCLEOTIDE SEQUENCE</scope>
    <source>
        <strain evidence="2">JCM 4815</strain>
    </source>
</reference>
<organism evidence="2 3">
    <name type="scientific">Streptomyces poonensis</name>
    <dbReference type="NCBI Taxonomy" id="68255"/>
    <lineage>
        <taxon>Bacteria</taxon>
        <taxon>Bacillati</taxon>
        <taxon>Actinomycetota</taxon>
        <taxon>Actinomycetes</taxon>
        <taxon>Kitasatosporales</taxon>
        <taxon>Streptomycetaceae</taxon>
        <taxon>Streptomyces</taxon>
    </lineage>
</organism>
<reference evidence="2" key="1">
    <citation type="journal article" date="2014" name="Int. J. Syst. Evol. Microbiol.">
        <title>Complete genome sequence of Corynebacterium casei LMG S-19264T (=DSM 44701T), isolated from a smear-ripened cheese.</title>
        <authorList>
            <consortium name="US DOE Joint Genome Institute (JGI-PGF)"/>
            <person name="Walter F."/>
            <person name="Albersmeier A."/>
            <person name="Kalinowski J."/>
            <person name="Ruckert C."/>
        </authorList>
    </citation>
    <scope>NUCLEOTIDE SEQUENCE</scope>
    <source>
        <strain evidence="2">JCM 4815</strain>
    </source>
</reference>
<dbReference type="Proteomes" id="UP000622166">
    <property type="component" value="Unassembled WGS sequence"/>
</dbReference>
<dbReference type="PANTHER" id="PTHR43245">
    <property type="entry name" value="BIFUNCTIONAL POLYMYXIN RESISTANCE PROTEIN ARNA"/>
    <property type="match status" value="1"/>
</dbReference>
<protein>
    <submittedName>
        <fullName evidence="2">Epimerase</fullName>
    </submittedName>
</protein>
<keyword evidence="3" id="KW-1185">Reference proteome</keyword>
<dbReference type="AlphaFoldDB" id="A0A918PBX4"/>
<evidence type="ECO:0000313" key="3">
    <source>
        <dbReference type="Proteomes" id="UP000622166"/>
    </source>
</evidence>
<gene>
    <name evidence="2" type="ORF">GCM10010365_14630</name>
</gene>
<dbReference type="Pfam" id="PF01370">
    <property type="entry name" value="Epimerase"/>
    <property type="match status" value="1"/>
</dbReference>
<name>A0A918PBX4_9ACTN</name>
<evidence type="ECO:0000259" key="1">
    <source>
        <dbReference type="Pfam" id="PF01370"/>
    </source>
</evidence>
<dbReference type="InterPro" id="IPR050177">
    <property type="entry name" value="Lipid_A_modif_metabolic_enz"/>
</dbReference>
<evidence type="ECO:0000313" key="2">
    <source>
        <dbReference type="EMBL" id="GGY97277.1"/>
    </source>
</evidence>
<dbReference type="EMBL" id="BMVW01000002">
    <property type="protein sequence ID" value="GGY97277.1"/>
    <property type="molecule type" value="Genomic_DNA"/>
</dbReference>
<proteinExistence type="predicted"/>
<dbReference type="InterPro" id="IPR001509">
    <property type="entry name" value="Epimerase_deHydtase"/>
</dbReference>
<sequence>MLTRVVVTGSSGMLGTALVRRLAENGCEVVGLDLAHRTGSPAARLVTGDIRDAALMRQTVRGADLVVHSASALPSYPSAQIDSIVVGGTRTVLAAAASEDVPRVVHLSTGSVYGLPTQVPTPETHPRRPIDPYGTAKARAEELVEKARADGMVVPVLRPKTFLGPGRLGIFAMLFEWADEGHHFPVLGDGRVRSQMLDVEDLIDVVLLAAEAPAEAVNTEFNVGSAEFGTLREDFQTVLDAAGHGKRVVGLPMRPAVAALEVLARARLSPVYTRLIHKLRMDSYMDITRLRERLGFTPRHSNREAILRSFTWWRTQSRLGGAGAGGRTSRDPWSQGALRLAKAVL</sequence>
<feature type="domain" description="NAD-dependent epimerase/dehydratase" evidence="1">
    <location>
        <begin position="5"/>
        <end position="224"/>
    </location>
</feature>